<evidence type="ECO:0000313" key="1">
    <source>
        <dbReference type="EMBL" id="GAA1727399.1"/>
    </source>
</evidence>
<proteinExistence type="predicted"/>
<comment type="caution">
    <text evidence="1">The sequence shown here is derived from an EMBL/GenBank/DDBJ whole genome shotgun (WGS) entry which is preliminary data.</text>
</comment>
<protein>
    <submittedName>
        <fullName evidence="1">Uncharacterized protein</fullName>
    </submittedName>
</protein>
<keyword evidence="2" id="KW-1185">Reference proteome</keyword>
<accession>A0ABN2JHK1</accession>
<dbReference type="EMBL" id="BAAAPM010000004">
    <property type="protein sequence ID" value="GAA1727399.1"/>
    <property type="molecule type" value="Genomic_DNA"/>
</dbReference>
<reference evidence="1 2" key="1">
    <citation type="journal article" date="2019" name="Int. J. Syst. Evol. Microbiol.">
        <title>The Global Catalogue of Microorganisms (GCM) 10K type strain sequencing project: providing services to taxonomists for standard genome sequencing and annotation.</title>
        <authorList>
            <consortium name="The Broad Institute Genomics Platform"/>
            <consortium name="The Broad Institute Genome Sequencing Center for Infectious Disease"/>
            <person name="Wu L."/>
            <person name="Ma J."/>
        </authorList>
    </citation>
    <scope>NUCLEOTIDE SEQUENCE [LARGE SCALE GENOMIC DNA]</scope>
    <source>
        <strain evidence="1 2">JCM 15589</strain>
    </source>
</reference>
<dbReference type="Proteomes" id="UP001501138">
    <property type="component" value="Unassembled WGS sequence"/>
</dbReference>
<gene>
    <name evidence="1" type="ORF">GCM10009809_23900</name>
</gene>
<sequence>MEDVIAWRRPSGRRRNARWGAETALLGAMVAVDFALSIATSGVPASDASGFSSRRPRVPADPSALLPDLQCLVVAGTAPWMPATWADRPVLRVTRVRTWLAMPGVRADVDLDLATLVLVSLAVAPGERSRLSLDTRCDATVSGPGAEFVVQGSWLAIAWLGHVAGWPDPGLV</sequence>
<name>A0ABN2JHK1_9MICO</name>
<organism evidence="1 2">
    <name type="scientific">Isoptericola hypogeus</name>
    <dbReference type="NCBI Taxonomy" id="300179"/>
    <lineage>
        <taxon>Bacteria</taxon>
        <taxon>Bacillati</taxon>
        <taxon>Actinomycetota</taxon>
        <taxon>Actinomycetes</taxon>
        <taxon>Micrococcales</taxon>
        <taxon>Promicromonosporaceae</taxon>
        <taxon>Isoptericola</taxon>
    </lineage>
</organism>
<evidence type="ECO:0000313" key="2">
    <source>
        <dbReference type="Proteomes" id="UP001501138"/>
    </source>
</evidence>